<evidence type="ECO:0000313" key="2">
    <source>
        <dbReference type="Proteomes" id="UP001629058"/>
    </source>
</evidence>
<dbReference type="RefSeq" id="WP_408092396.1">
    <property type="nucleotide sequence ID" value="NZ_JBELPY010000014.1"/>
</dbReference>
<evidence type="ECO:0000313" key="1">
    <source>
        <dbReference type="EMBL" id="MFL9835546.1"/>
    </source>
</evidence>
<accession>A0ABW8Y892</accession>
<proteinExistence type="predicted"/>
<comment type="caution">
    <text evidence="1">The sequence shown here is derived from an EMBL/GenBank/DDBJ whole genome shotgun (WGS) entry which is preliminary data.</text>
</comment>
<organism evidence="1 2">
    <name type="scientific">Chryseobacterium terrae</name>
    <dbReference type="NCBI Taxonomy" id="3163299"/>
    <lineage>
        <taxon>Bacteria</taxon>
        <taxon>Pseudomonadati</taxon>
        <taxon>Bacteroidota</taxon>
        <taxon>Flavobacteriia</taxon>
        <taxon>Flavobacteriales</taxon>
        <taxon>Weeksellaceae</taxon>
        <taxon>Chryseobacterium group</taxon>
        <taxon>Chryseobacterium</taxon>
    </lineage>
</organism>
<dbReference type="EMBL" id="JBELPY010000014">
    <property type="protein sequence ID" value="MFL9835546.1"/>
    <property type="molecule type" value="Genomic_DNA"/>
</dbReference>
<keyword evidence="2" id="KW-1185">Reference proteome</keyword>
<reference evidence="1 2" key="1">
    <citation type="submission" date="2024-06" db="EMBL/GenBank/DDBJ databases">
        <authorList>
            <person name="Kaempfer P."/>
            <person name="Viver T."/>
        </authorList>
    </citation>
    <scope>NUCLEOTIDE SEQUENCE [LARGE SCALE GENOMIC DNA]</scope>
    <source>
        <strain evidence="1 2">ST-37</strain>
    </source>
</reference>
<name>A0ABW8Y892_9FLAO</name>
<sequence length="108" mass="12901">MNYGENPERIEIEIRYDLINNFIYGVRSESKIVSEYLLNEDNLPDAEENLVYFPKSYFGDNRDGYDVKLFTKNELISDVLKHYDRFINIISEEKNTMFISSDSNHRFK</sequence>
<protein>
    <submittedName>
        <fullName evidence="1">Uncharacterized protein</fullName>
    </submittedName>
</protein>
<gene>
    <name evidence="1" type="ORF">ABS765_16130</name>
</gene>
<dbReference type="Proteomes" id="UP001629058">
    <property type="component" value="Unassembled WGS sequence"/>
</dbReference>